<gene>
    <name evidence="2" type="ORF">OE88DRAFT_1660595</name>
</gene>
<accession>A0A5C3N1J3</accession>
<evidence type="ECO:0000256" key="1">
    <source>
        <dbReference type="SAM" id="Phobius"/>
    </source>
</evidence>
<keyword evidence="1" id="KW-0812">Transmembrane</keyword>
<evidence type="ECO:0000313" key="2">
    <source>
        <dbReference type="EMBL" id="TFK50316.1"/>
    </source>
</evidence>
<dbReference type="Proteomes" id="UP000305948">
    <property type="component" value="Unassembled WGS sequence"/>
</dbReference>
<feature type="transmembrane region" description="Helical" evidence="1">
    <location>
        <begin position="34"/>
        <end position="56"/>
    </location>
</feature>
<dbReference type="EMBL" id="ML213513">
    <property type="protein sequence ID" value="TFK50316.1"/>
    <property type="molecule type" value="Genomic_DNA"/>
</dbReference>
<dbReference type="AlphaFoldDB" id="A0A5C3N1J3"/>
<sequence length="62" mass="6865">MSGLFERGEYVLLQWSADLRVTSHCLAAQTMTSFGAISVMLILWPYYVAIMMLIGCDSNTGT</sequence>
<keyword evidence="1" id="KW-1133">Transmembrane helix</keyword>
<reference evidence="2 3" key="1">
    <citation type="journal article" date="2019" name="Nat. Ecol. Evol.">
        <title>Megaphylogeny resolves global patterns of mushroom evolution.</title>
        <authorList>
            <person name="Varga T."/>
            <person name="Krizsan K."/>
            <person name="Foldi C."/>
            <person name="Dima B."/>
            <person name="Sanchez-Garcia M."/>
            <person name="Sanchez-Ramirez S."/>
            <person name="Szollosi G.J."/>
            <person name="Szarkandi J.G."/>
            <person name="Papp V."/>
            <person name="Albert L."/>
            <person name="Andreopoulos W."/>
            <person name="Angelini C."/>
            <person name="Antonin V."/>
            <person name="Barry K.W."/>
            <person name="Bougher N.L."/>
            <person name="Buchanan P."/>
            <person name="Buyck B."/>
            <person name="Bense V."/>
            <person name="Catcheside P."/>
            <person name="Chovatia M."/>
            <person name="Cooper J."/>
            <person name="Damon W."/>
            <person name="Desjardin D."/>
            <person name="Finy P."/>
            <person name="Geml J."/>
            <person name="Haridas S."/>
            <person name="Hughes K."/>
            <person name="Justo A."/>
            <person name="Karasinski D."/>
            <person name="Kautmanova I."/>
            <person name="Kiss B."/>
            <person name="Kocsube S."/>
            <person name="Kotiranta H."/>
            <person name="LaButti K.M."/>
            <person name="Lechner B.E."/>
            <person name="Liimatainen K."/>
            <person name="Lipzen A."/>
            <person name="Lukacs Z."/>
            <person name="Mihaltcheva S."/>
            <person name="Morgado L.N."/>
            <person name="Niskanen T."/>
            <person name="Noordeloos M.E."/>
            <person name="Ohm R.A."/>
            <person name="Ortiz-Santana B."/>
            <person name="Ovrebo C."/>
            <person name="Racz N."/>
            <person name="Riley R."/>
            <person name="Savchenko A."/>
            <person name="Shiryaev A."/>
            <person name="Soop K."/>
            <person name="Spirin V."/>
            <person name="Szebenyi C."/>
            <person name="Tomsovsky M."/>
            <person name="Tulloss R.E."/>
            <person name="Uehling J."/>
            <person name="Grigoriev I.V."/>
            <person name="Vagvolgyi C."/>
            <person name="Papp T."/>
            <person name="Martin F.M."/>
            <person name="Miettinen O."/>
            <person name="Hibbett D.S."/>
            <person name="Nagy L.G."/>
        </authorList>
    </citation>
    <scope>NUCLEOTIDE SEQUENCE [LARGE SCALE GENOMIC DNA]</scope>
    <source>
        <strain evidence="2 3">OMC1185</strain>
    </source>
</reference>
<keyword evidence="1" id="KW-0472">Membrane</keyword>
<organism evidence="2 3">
    <name type="scientific">Heliocybe sulcata</name>
    <dbReference type="NCBI Taxonomy" id="5364"/>
    <lineage>
        <taxon>Eukaryota</taxon>
        <taxon>Fungi</taxon>
        <taxon>Dikarya</taxon>
        <taxon>Basidiomycota</taxon>
        <taxon>Agaricomycotina</taxon>
        <taxon>Agaricomycetes</taxon>
        <taxon>Gloeophyllales</taxon>
        <taxon>Gloeophyllaceae</taxon>
        <taxon>Heliocybe</taxon>
    </lineage>
</organism>
<name>A0A5C3N1J3_9AGAM</name>
<proteinExistence type="predicted"/>
<keyword evidence="3" id="KW-1185">Reference proteome</keyword>
<evidence type="ECO:0000313" key="3">
    <source>
        <dbReference type="Proteomes" id="UP000305948"/>
    </source>
</evidence>
<protein>
    <submittedName>
        <fullName evidence="2">Uncharacterized protein</fullName>
    </submittedName>
</protein>